<dbReference type="InterPro" id="IPR036291">
    <property type="entry name" value="NAD(P)-bd_dom_sf"/>
</dbReference>
<dbReference type="InterPro" id="IPR002347">
    <property type="entry name" value="SDR_fam"/>
</dbReference>
<gene>
    <name evidence="4" type="ORF">JAAARDRAFT_39309</name>
</gene>
<dbReference type="PANTHER" id="PTHR43618:SF4">
    <property type="entry name" value="SHORT CHAIN DEHYDROGENASE_REDUCTASE FAMILY (AFU_ORTHOLOGUE AFUA_7G04540)"/>
    <property type="match status" value="1"/>
</dbReference>
<keyword evidence="3" id="KW-0560">Oxidoreductase</keyword>
<dbReference type="EMBL" id="KL197733">
    <property type="protein sequence ID" value="KDQ53624.1"/>
    <property type="molecule type" value="Genomic_DNA"/>
</dbReference>
<dbReference type="CDD" id="cd05233">
    <property type="entry name" value="SDR_c"/>
    <property type="match status" value="1"/>
</dbReference>
<dbReference type="SUPFAM" id="SSF51735">
    <property type="entry name" value="NAD(P)-binding Rossmann-fold domains"/>
    <property type="match status" value="1"/>
</dbReference>
<dbReference type="HOGENOM" id="CLU_010194_12_0_1"/>
<dbReference type="GO" id="GO:0016491">
    <property type="term" value="F:oxidoreductase activity"/>
    <property type="evidence" value="ECO:0007669"/>
    <property type="project" value="UniProtKB-KW"/>
</dbReference>
<dbReference type="PROSITE" id="PS00061">
    <property type="entry name" value="ADH_SHORT"/>
    <property type="match status" value="1"/>
</dbReference>
<evidence type="ECO:0000256" key="1">
    <source>
        <dbReference type="ARBA" id="ARBA00006484"/>
    </source>
</evidence>
<dbReference type="InParanoid" id="A0A067PFR7"/>
<sequence length="291" mass="30671">MSDPSSLFSVAGRVALISGASSGIGSYIAHGLADHSCARVYIVGRRTAQLQSVASYNPKVLIPIEGDVSTKNGCLKIAETFERLEREKSGVKDGEKVGLDILVCNAGVAILEGAWDHFKASPEEVKNALLKLDDEDWATEFAINASAIQWLSAALLPSLAHASQTNSGFRQGRGAIITNTSVSAIYVSPHAQGHLYCASKAAAETITHNLASKFTKHGVRVNSLAIANIPSEMNDPNNENSFISKMKDIMPIGRIGTEEDAVGAVVYLSSRAGSYVSGTTIKLDGGALIGI</sequence>
<evidence type="ECO:0008006" key="6">
    <source>
        <dbReference type="Google" id="ProtNLM"/>
    </source>
</evidence>
<protein>
    <recommendedName>
        <fullName evidence="6">Ketoreductase (KR) domain-containing protein</fullName>
    </recommendedName>
</protein>
<dbReference type="OrthoDB" id="3819888at2759"/>
<dbReference type="AlphaFoldDB" id="A0A067PFR7"/>
<organism evidence="4 5">
    <name type="scientific">Jaapia argillacea MUCL 33604</name>
    <dbReference type="NCBI Taxonomy" id="933084"/>
    <lineage>
        <taxon>Eukaryota</taxon>
        <taxon>Fungi</taxon>
        <taxon>Dikarya</taxon>
        <taxon>Basidiomycota</taxon>
        <taxon>Agaricomycotina</taxon>
        <taxon>Agaricomycetes</taxon>
        <taxon>Agaricomycetidae</taxon>
        <taxon>Jaapiales</taxon>
        <taxon>Jaapiaceae</taxon>
        <taxon>Jaapia</taxon>
    </lineage>
</organism>
<dbReference type="Pfam" id="PF13561">
    <property type="entry name" value="adh_short_C2"/>
    <property type="match status" value="1"/>
</dbReference>
<dbReference type="PRINTS" id="PR00080">
    <property type="entry name" value="SDRFAMILY"/>
</dbReference>
<keyword evidence="5" id="KW-1185">Reference proteome</keyword>
<evidence type="ECO:0000256" key="3">
    <source>
        <dbReference type="ARBA" id="ARBA00023002"/>
    </source>
</evidence>
<comment type="similarity">
    <text evidence="1">Belongs to the short-chain dehydrogenases/reductases (SDR) family.</text>
</comment>
<dbReference type="Proteomes" id="UP000027265">
    <property type="component" value="Unassembled WGS sequence"/>
</dbReference>
<dbReference type="PANTHER" id="PTHR43618">
    <property type="entry name" value="7-ALPHA-HYDROXYSTEROID DEHYDROGENASE"/>
    <property type="match status" value="1"/>
</dbReference>
<proteinExistence type="inferred from homology"/>
<keyword evidence="2" id="KW-0521">NADP</keyword>
<reference evidence="5" key="1">
    <citation type="journal article" date="2014" name="Proc. Natl. Acad. Sci. U.S.A.">
        <title>Extensive sampling of basidiomycete genomes demonstrates inadequacy of the white-rot/brown-rot paradigm for wood decay fungi.</title>
        <authorList>
            <person name="Riley R."/>
            <person name="Salamov A.A."/>
            <person name="Brown D.W."/>
            <person name="Nagy L.G."/>
            <person name="Floudas D."/>
            <person name="Held B.W."/>
            <person name="Levasseur A."/>
            <person name="Lombard V."/>
            <person name="Morin E."/>
            <person name="Otillar R."/>
            <person name="Lindquist E.A."/>
            <person name="Sun H."/>
            <person name="LaButti K.M."/>
            <person name="Schmutz J."/>
            <person name="Jabbour D."/>
            <person name="Luo H."/>
            <person name="Baker S.E."/>
            <person name="Pisabarro A.G."/>
            <person name="Walton J.D."/>
            <person name="Blanchette R.A."/>
            <person name="Henrissat B."/>
            <person name="Martin F."/>
            <person name="Cullen D."/>
            <person name="Hibbett D.S."/>
            <person name="Grigoriev I.V."/>
        </authorList>
    </citation>
    <scope>NUCLEOTIDE SEQUENCE [LARGE SCALE GENOMIC DNA]</scope>
    <source>
        <strain evidence="5">MUCL 33604</strain>
    </source>
</reference>
<accession>A0A067PFR7</accession>
<dbReference type="InterPro" id="IPR020904">
    <property type="entry name" value="Sc_DH/Rdtase_CS"/>
</dbReference>
<evidence type="ECO:0000256" key="2">
    <source>
        <dbReference type="ARBA" id="ARBA00022857"/>
    </source>
</evidence>
<evidence type="ECO:0000313" key="4">
    <source>
        <dbReference type="EMBL" id="KDQ53624.1"/>
    </source>
</evidence>
<dbReference type="Gene3D" id="3.40.50.720">
    <property type="entry name" value="NAD(P)-binding Rossmann-like Domain"/>
    <property type="match status" value="1"/>
</dbReference>
<dbReference type="InterPro" id="IPR052178">
    <property type="entry name" value="Sec_Metab_Biosynth_SDR"/>
</dbReference>
<dbReference type="STRING" id="933084.A0A067PFR7"/>
<name>A0A067PFR7_9AGAM</name>
<evidence type="ECO:0000313" key="5">
    <source>
        <dbReference type="Proteomes" id="UP000027265"/>
    </source>
</evidence>
<dbReference type="PRINTS" id="PR00081">
    <property type="entry name" value="GDHRDH"/>
</dbReference>